<dbReference type="GO" id="GO:0006281">
    <property type="term" value="P:DNA repair"/>
    <property type="evidence" value="ECO:0007669"/>
    <property type="project" value="InterPro"/>
</dbReference>
<reference evidence="2 3" key="1">
    <citation type="journal article" date="2016" name="Nat. Commun.">
        <title>Thousands of microbial genomes shed light on interconnected biogeochemical processes in an aquifer system.</title>
        <authorList>
            <person name="Anantharaman K."/>
            <person name="Brown C.T."/>
            <person name="Hug L.A."/>
            <person name="Sharon I."/>
            <person name="Castelle C.J."/>
            <person name="Probst A.J."/>
            <person name="Thomas B.C."/>
            <person name="Singh A."/>
            <person name="Wilkins M.J."/>
            <person name="Karaoz U."/>
            <person name="Brodie E.L."/>
            <person name="Williams K.H."/>
            <person name="Hubbard S.S."/>
            <person name="Banfield J.F."/>
        </authorList>
    </citation>
    <scope>NUCLEOTIDE SEQUENCE [LARGE SCALE GENOMIC DNA]</scope>
</reference>
<organism evidence="2 3">
    <name type="scientific">Candidatus Ryanbacteria bacterium RIFCSPHIGHO2_02_FULL_45_13b</name>
    <dbReference type="NCBI Taxonomy" id="1802117"/>
    <lineage>
        <taxon>Bacteria</taxon>
        <taxon>Candidatus Ryaniibacteriota</taxon>
    </lineage>
</organism>
<dbReference type="PANTHER" id="PTHR47642">
    <property type="entry name" value="ATP-DEPENDENT DNA HELICASE"/>
    <property type="match status" value="1"/>
</dbReference>
<sequence length="531" mass="59309">MTQEEALSILKTGANVFLTGEPGSGKTHTINQYVAYLRSKRVEPAITASTGIAATHISGMTIHSWSGIGIKKELTAYDLDRIAQNERVVRRVSRAKVLVIDEVSMLSAQTLGLVDMVCREIRHPDKAFGGLQVVLVGDFFQLPPIMRRETENGERLAFENAPQDPRAQFAYHSPSWKAAKPVVCYLTEQHRQEDAIFLGILSAIRNGNFNKEHEAHLTKRKSTTPNEHKNTTKLFSHNADVDQVNETQLKKLPGSPHTFTMKEHGAKSFVDQLKKSCLSPERLLLKTGAKVMFTKNSPEGRFVNGTTGEIIGFESAQGYPRVKLRSGRMLTAESAEWAVETEGKALARIEQIPLRLAWAITVHKSQGMSLDTAFIDLTQAFEYGQGYVALSRVRTLEGLHLAGWNAQALRVHPDVRQKDMEFREASLSAENTFRAVSSQETETLHKNFINVCGGKVLANTNMPEKPKAYSVEKIREKHSNAYQSWSEEEDIELTKLFNEDTDIRVMAEKLGRQPGAIRSRITKLGLLEESG</sequence>
<gene>
    <name evidence="2" type="ORF">A3J54_02750</name>
</gene>
<dbReference type="CDD" id="cd18809">
    <property type="entry name" value="SF1_C_RecD"/>
    <property type="match status" value="1"/>
</dbReference>
<dbReference type="CDD" id="cd18037">
    <property type="entry name" value="DEXSc_Pif1_like"/>
    <property type="match status" value="1"/>
</dbReference>
<dbReference type="PANTHER" id="PTHR47642:SF5">
    <property type="entry name" value="ATP-DEPENDENT DNA HELICASE"/>
    <property type="match status" value="1"/>
</dbReference>
<dbReference type="InterPro" id="IPR051055">
    <property type="entry name" value="PIF1_helicase"/>
</dbReference>
<dbReference type="Proteomes" id="UP000176576">
    <property type="component" value="Unassembled WGS sequence"/>
</dbReference>
<dbReference type="InterPro" id="IPR010285">
    <property type="entry name" value="DNA_helicase_pif1-like_DEAD"/>
</dbReference>
<dbReference type="Gene3D" id="3.40.50.300">
    <property type="entry name" value="P-loop containing nucleotide triphosphate hydrolases"/>
    <property type="match status" value="2"/>
</dbReference>
<comment type="caution">
    <text evidence="2">The sequence shown here is derived from an EMBL/GenBank/DDBJ whole genome shotgun (WGS) entry which is preliminary data.</text>
</comment>
<dbReference type="GO" id="GO:0000723">
    <property type="term" value="P:telomere maintenance"/>
    <property type="evidence" value="ECO:0007669"/>
    <property type="project" value="InterPro"/>
</dbReference>
<dbReference type="EMBL" id="MHNN01000012">
    <property type="protein sequence ID" value="OGZ46306.1"/>
    <property type="molecule type" value="Genomic_DNA"/>
</dbReference>
<feature type="domain" description="AAA+ ATPase" evidence="1">
    <location>
        <begin position="12"/>
        <end position="166"/>
    </location>
</feature>
<dbReference type="Pfam" id="PF05970">
    <property type="entry name" value="PIF1"/>
    <property type="match status" value="1"/>
</dbReference>
<proteinExistence type="predicted"/>
<dbReference type="InterPro" id="IPR027417">
    <property type="entry name" value="P-loop_NTPase"/>
</dbReference>
<dbReference type="SMART" id="SM00382">
    <property type="entry name" value="AAA"/>
    <property type="match status" value="1"/>
</dbReference>
<dbReference type="SUPFAM" id="SSF52540">
    <property type="entry name" value="P-loop containing nucleoside triphosphate hydrolases"/>
    <property type="match status" value="2"/>
</dbReference>
<evidence type="ECO:0000313" key="2">
    <source>
        <dbReference type="EMBL" id="OGZ46306.1"/>
    </source>
</evidence>
<accession>A0A1G2G7W9</accession>
<dbReference type="GO" id="GO:0003678">
    <property type="term" value="F:DNA helicase activity"/>
    <property type="evidence" value="ECO:0007669"/>
    <property type="project" value="InterPro"/>
</dbReference>
<evidence type="ECO:0000313" key="3">
    <source>
        <dbReference type="Proteomes" id="UP000176576"/>
    </source>
</evidence>
<evidence type="ECO:0000259" key="1">
    <source>
        <dbReference type="SMART" id="SM00382"/>
    </source>
</evidence>
<protein>
    <recommendedName>
        <fullName evidence="1">AAA+ ATPase domain-containing protein</fullName>
    </recommendedName>
</protein>
<name>A0A1G2G7W9_9BACT</name>
<dbReference type="STRING" id="1802117.A3J54_02750"/>
<dbReference type="AlphaFoldDB" id="A0A1G2G7W9"/>
<dbReference type="InterPro" id="IPR003593">
    <property type="entry name" value="AAA+_ATPase"/>
</dbReference>